<name>A0ABV0KEY3_9CYAN</name>
<sequence length="155" mass="16969">MTEHNNATFAYEYTQKTLEKVNKSLDNTTTKISGALAFSGVALKFAESLSDEGWLVWVKVAVCFFSAMSIVSCSLGLSPASAGKVVDPASFLDAEIYRLPDEKCKLFTMRQALKGIEQLDKLIEKRRRNLNVAIVLITLSGLGIAFSISARSLNL</sequence>
<dbReference type="EMBL" id="JAMPLM010000002">
    <property type="protein sequence ID" value="MEP1057627.1"/>
    <property type="molecule type" value="Genomic_DNA"/>
</dbReference>
<proteinExistence type="predicted"/>
<reference evidence="3 4" key="1">
    <citation type="submission" date="2022-04" db="EMBL/GenBank/DDBJ databases">
        <title>Positive selection, recombination, and allopatry shape intraspecific diversity of widespread and dominant cyanobacteria.</title>
        <authorList>
            <person name="Wei J."/>
            <person name="Shu W."/>
            <person name="Hu C."/>
        </authorList>
    </citation>
    <scope>NUCLEOTIDE SEQUENCE [LARGE SCALE GENOMIC DNA]</scope>
    <source>
        <strain evidence="3 4">AS-A4</strain>
    </source>
</reference>
<evidence type="ECO:0000313" key="4">
    <source>
        <dbReference type="Proteomes" id="UP001476950"/>
    </source>
</evidence>
<organism evidence="3 4">
    <name type="scientific">Stenomitos frigidus AS-A4</name>
    <dbReference type="NCBI Taxonomy" id="2933935"/>
    <lineage>
        <taxon>Bacteria</taxon>
        <taxon>Bacillati</taxon>
        <taxon>Cyanobacteriota</taxon>
        <taxon>Cyanophyceae</taxon>
        <taxon>Leptolyngbyales</taxon>
        <taxon>Leptolyngbyaceae</taxon>
        <taxon>Stenomitos</taxon>
    </lineage>
</organism>
<keyword evidence="1" id="KW-1133">Transmembrane helix</keyword>
<evidence type="ECO:0008006" key="5">
    <source>
        <dbReference type="Google" id="ProtNLM"/>
    </source>
</evidence>
<keyword evidence="4" id="KW-1185">Reference proteome</keyword>
<evidence type="ECO:0000256" key="1">
    <source>
        <dbReference type="SAM" id="Phobius"/>
    </source>
</evidence>
<accession>A0ABV0KEY3</accession>
<dbReference type="Proteomes" id="UP001476950">
    <property type="component" value="Unassembled WGS sequence"/>
</dbReference>
<dbReference type="RefSeq" id="WP_190450594.1">
    <property type="nucleotide sequence ID" value="NZ_JAMPLM010000002.1"/>
</dbReference>
<dbReference type="EMBL" id="JAMPLM010000002">
    <property type="protein sequence ID" value="MEP1057632.1"/>
    <property type="molecule type" value="Genomic_DNA"/>
</dbReference>
<protein>
    <recommendedName>
        <fullName evidence="5">Transmembrane protein</fullName>
    </recommendedName>
</protein>
<feature type="transmembrane region" description="Helical" evidence="1">
    <location>
        <begin position="130"/>
        <end position="150"/>
    </location>
</feature>
<keyword evidence="1" id="KW-0812">Transmembrane</keyword>
<comment type="caution">
    <text evidence="3">The sequence shown here is derived from an EMBL/GenBank/DDBJ whole genome shotgun (WGS) entry which is preliminary data.</text>
</comment>
<gene>
    <name evidence="2" type="ORF">NDI38_04195</name>
    <name evidence="3" type="ORF">NDI38_04220</name>
</gene>
<evidence type="ECO:0000313" key="3">
    <source>
        <dbReference type="EMBL" id="MEP1057632.1"/>
    </source>
</evidence>
<evidence type="ECO:0000313" key="2">
    <source>
        <dbReference type="EMBL" id="MEP1057627.1"/>
    </source>
</evidence>
<keyword evidence="1" id="KW-0472">Membrane</keyword>